<dbReference type="SFLD" id="SFLDS00003">
    <property type="entry name" value="Haloacid_Dehalogenase"/>
    <property type="match status" value="1"/>
</dbReference>
<dbReference type="AlphaFoldDB" id="A0A0L0BPY6"/>
<comment type="caution">
    <text evidence="1">The sequence shown here is derived from an EMBL/GenBank/DDBJ whole genome shotgun (WGS) entry which is preliminary data.</text>
</comment>
<dbReference type="InterPro" id="IPR023214">
    <property type="entry name" value="HAD_sf"/>
</dbReference>
<gene>
    <name evidence="1" type="ORF">FF38_08414</name>
</gene>
<dbReference type="Gene3D" id="1.10.150.720">
    <property type="entry name" value="Haloacid dehalogenase-like hydrolase"/>
    <property type="match status" value="1"/>
</dbReference>
<dbReference type="STRING" id="7375.A0A0L0BPY6"/>
<dbReference type="InterPro" id="IPR006439">
    <property type="entry name" value="HAD-SF_hydro_IA"/>
</dbReference>
<dbReference type="NCBIfam" id="TIGR01549">
    <property type="entry name" value="HAD-SF-IA-v1"/>
    <property type="match status" value="1"/>
</dbReference>
<dbReference type="InterPro" id="IPR051828">
    <property type="entry name" value="HAD-like_hydrolase_domain"/>
</dbReference>
<dbReference type="OrthoDB" id="444127at2759"/>
<name>A0A0L0BPY6_LUCCU</name>
<dbReference type="Pfam" id="PF00702">
    <property type="entry name" value="Hydrolase"/>
    <property type="match status" value="1"/>
</dbReference>
<dbReference type="InterPro" id="IPR036412">
    <property type="entry name" value="HAD-like_sf"/>
</dbReference>
<dbReference type="SFLD" id="SFLDG01129">
    <property type="entry name" value="C1.5:_HAD__Beta-PGM__Phosphata"/>
    <property type="match status" value="1"/>
</dbReference>
<accession>A0A0L0BPY6</accession>
<reference evidence="1 2" key="1">
    <citation type="journal article" date="2015" name="Nat. Commun.">
        <title>Lucilia cuprina genome unlocks parasitic fly biology to underpin future interventions.</title>
        <authorList>
            <person name="Anstead C.A."/>
            <person name="Korhonen P.K."/>
            <person name="Young N.D."/>
            <person name="Hall R.S."/>
            <person name="Jex A.R."/>
            <person name="Murali S.C."/>
            <person name="Hughes D.S."/>
            <person name="Lee S.F."/>
            <person name="Perry T."/>
            <person name="Stroehlein A.J."/>
            <person name="Ansell B.R."/>
            <person name="Breugelmans B."/>
            <person name="Hofmann A."/>
            <person name="Qu J."/>
            <person name="Dugan S."/>
            <person name="Lee S.L."/>
            <person name="Chao H."/>
            <person name="Dinh H."/>
            <person name="Han Y."/>
            <person name="Doddapaneni H.V."/>
            <person name="Worley K.C."/>
            <person name="Muzny D.M."/>
            <person name="Ioannidis P."/>
            <person name="Waterhouse R.M."/>
            <person name="Zdobnov E.M."/>
            <person name="James P.J."/>
            <person name="Bagnall N.H."/>
            <person name="Kotze A.C."/>
            <person name="Gibbs R.A."/>
            <person name="Richards S."/>
            <person name="Batterham P."/>
            <person name="Gasser R.B."/>
        </authorList>
    </citation>
    <scope>NUCLEOTIDE SEQUENCE [LARGE SCALE GENOMIC DNA]</scope>
    <source>
        <strain evidence="1 2">LS</strain>
        <tissue evidence="1">Full body</tissue>
    </source>
</reference>
<dbReference type="PANTHER" id="PTHR46191:SF2">
    <property type="entry name" value="HALOACID DEHALOGENASE-LIKE HYDROLASE DOMAIN-CONTAINING PROTEIN 3"/>
    <property type="match status" value="1"/>
</dbReference>
<dbReference type="Gene3D" id="3.40.50.1000">
    <property type="entry name" value="HAD superfamily/HAD-like"/>
    <property type="match status" value="1"/>
</dbReference>
<dbReference type="NCBIfam" id="TIGR02252">
    <property type="entry name" value="DREG-2"/>
    <property type="match status" value="1"/>
</dbReference>
<dbReference type="SUPFAM" id="SSF56784">
    <property type="entry name" value="HAD-like"/>
    <property type="match status" value="1"/>
</dbReference>
<organism evidence="1 2">
    <name type="scientific">Lucilia cuprina</name>
    <name type="common">Green bottle fly</name>
    <name type="synonym">Australian sheep blowfly</name>
    <dbReference type="NCBI Taxonomy" id="7375"/>
    <lineage>
        <taxon>Eukaryota</taxon>
        <taxon>Metazoa</taxon>
        <taxon>Ecdysozoa</taxon>
        <taxon>Arthropoda</taxon>
        <taxon>Hexapoda</taxon>
        <taxon>Insecta</taxon>
        <taxon>Pterygota</taxon>
        <taxon>Neoptera</taxon>
        <taxon>Endopterygota</taxon>
        <taxon>Diptera</taxon>
        <taxon>Brachycera</taxon>
        <taxon>Muscomorpha</taxon>
        <taxon>Oestroidea</taxon>
        <taxon>Calliphoridae</taxon>
        <taxon>Luciliinae</taxon>
        <taxon>Lucilia</taxon>
    </lineage>
</organism>
<dbReference type="Proteomes" id="UP000037069">
    <property type="component" value="Unassembled WGS sequence"/>
</dbReference>
<dbReference type="PANTHER" id="PTHR46191">
    <property type="match status" value="1"/>
</dbReference>
<protein>
    <submittedName>
        <fullName evidence="1">Rhythmically expressed gene 2 protein</fullName>
    </submittedName>
</protein>
<evidence type="ECO:0000313" key="1">
    <source>
        <dbReference type="EMBL" id="KNC21279.1"/>
    </source>
</evidence>
<dbReference type="InterPro" id="IPR011949">
    <property type="entry name" value="HAD-SF_hydro_IA_REG-2-like"/>
</dbReference>
<sequence>MTSSLARLRLITFDVTNTLLKFRTSPGKQYGEIGALFGVLCDNDDLAKSFKSNWHKMNRLYPNFGRTSALMDWQQWWRELISHTFDECGAKIPDDKIDNFTNHLLDLYKSTSCWEHCNGSIDLLNYLRMQQQLGMKESPNRQPPFAMGVIANFDPRLVVLLKNLKIDHYFDFILNSYDCKEEKPNKEIFGMAIKAADIKDLKPEQCLHIGDGPTTDYMAARACGWNAALVHERNAQYLMKKYGEDRIDKNYVFPSLFDFHKKLANNCIYW</sequence>
<keyword evidence="2" id="KW-1185">Reference proteome</keyword>
<dbReference type="GO" id="GO:0005634">
    <property type="term" value="C:nucleus"/>
    <property type="evidence" value="ECO:0007669"/>
    <property type="project" value="TreeGrafter"/>
</dbReference>
<dbReference type="EMBL" id="JRES01001641">
    <property type="protein sequence ID" value="KNC21279.1"/>
    <property type="molecule type" value="Genomic_DNA"/>
</dbReference>
<dbReference type="OMA" id="WWRQLIA"/>
<dbReference type="InterPro" id="IPR044924">
    <property type="entry name" value="HAD-SF_hydro_IA_REG-2-like_cap"/>
</dbReference>
<proteinExistence type="predicted"/>
<evidence type="ECO:0000313" key="2">
    <source>
        <dbReference type="Proteomes" id="UP000037069"/>
    </source>
</evidence>